<dbReference type="SUPFAM" id="SSF47794">
    <property type="entry name" value="Rad51 N-terminal domain-like"/>
    <property type="match status" value="1"/>
</dbReference>
<evidence type="ECO:0008006" key="4">
    <source>
        <dbReference type="Google" id="ProtNLM"/>
    </source>
</evidence>
<dbReference type="Gene3D" id="1.10.150.20">
    <property type="entry name" value="5' to 3' exonuclease, C-terminal subdomain"/>
    <property type="match status" value="1"/>
</dbReference>
<protein>
    <recommendedName>
        <fullName evidence="4">Helix-hairpin-helix domain-containing protein</fullName>
    </recommendedName>
</protein>
<feature type="compositionally biased region" description="Basic and acidic residues" evidence="1">
    <location>
        <begin position="86"/>
        <end position="97"/>
    </location>
</feature>
<reference evidence="2 3" key="1">
    <citation type="submission" date="2018-06" db="EMBL/GenBank/DDBJ databases">
        <title>Natronomonas sp. F16-60 a new haloarchaeon isolated from a solar saltern of Isla Cristina, Huelva, Spain.</title>
        <authorList>
            <person name="Duran-Viseras A."/>
            <person name="Sanchez-Porro C."/>
            <person name="Ventosa A."/>
        </authorList>
    </citation>
    <scope>NUCLEOTIDE SEQUENCE [LARGE SCALE GENOMIC DNA]</scope>
    <source>
        <strain evidence="2 3">F16-60</strain>
    </source>
</reference>
<dbReference type="RefSeq" id="WP_144260237.1">
    <property type="nucleotide sequence ID" value="NZ_QMDX01000001.1"/>
</dbReference>
<evidence type="ECO:0000256" key="1">
    <source>
        <dbReference type="SAM" id="MobiDB-lite"/>
    </source>
</evidence>
<comment type="caution">
    <text evidence="2">The sequence shown here is derived from an EMBL/GenBank/DDBJ whole genome shotgun (WGS) entry which is preliminary data.</text>
</comment>
<proteinExistence type="predicted"/>
<feature type="compositionally biased region" description="Basic and acidic residues" evidence="1">
    <location>
        <begin position="16"/>
        <end position="44"/>
    </location>
</feature>
<dbReference type="OrthoDB" id="202878at2157"/>
<dbReference type="InterPro" id="IPR010995">
    <property type="entry name" value="DNA_repair_Rad51/TF_NusA_a-hlx"/>
</dbReference>
<keyword evidence="3" id="KW-1185">Reference proteome</keyword>
<dbReference type="InParanoid" id="A0A554NFH6"/>
<dbReference type="GO" id="GO:0000166">
    <property type="term" value="F:nucleotide binding"/>
    <property type="evidence" value="ECO:0007669"/>
    <property type="project" value="InterPro"/>
</dbReference>
<accession>A0A554NFH6</accession>
<sequence>MTLLDTILSVLGLKSSDQDRQRTTDVTVEHDPDTENEAEVKGTDLADDTASESAAAGTDATGSTGSMTETPPGDGGTAEPAEATDVTEHAGTDHEAPEPAEAAGPVGGEPDPEGTEPAPVDGSPEANAHAASEADAADEDAGSEPEDGPAADPVDSVSGIGPAYAERLADTDIETVGDLADADPAALAEATGISEKRLTRLVERAGEMLA</sequence>
<feature type="region of interest" description="Disordered" evidence="1">
    <location>
        <begin position="14"/>
        <end position="166"/>
    </location>
</feature>
<name>A0A554NFH6_9EURY</name>
<organism evidence="2 3">
    <name type="scientific">Haloglomus irregulare</name>
    <dbReference type="NCBI Taxonomy" id="2234134"/>
    <lineage>
        <taxon>Archaea</taxon>
        <taxon>Methanobacteriati</taxon>
        <taxon>Methanobacteriota</taxon>
        <taxon>Stenosarchaea group</taxon>
        <taxon>Halobacteria</taxon>
        <taxon>Halobacteriales</taxon>
        <taxon>Natronomonadaceae</taxon>
        <taxon>Haloglomus</taxon>
    </lineage>
</organism>
<feature type="compositionally biased region" description="Acidic residues" evidence="1">
    <location>
        <begin position="135"/>
        <end position="149"/>
    </location>
</feature>
<dbReference type="Pfam" id="PF14520">
    <property type="entry name" value="HHH_5"/>
    <property type="match status" value="1"/>
</dbReference>
<feature type="compositionally biased region" description="Low complexity" evidence="1">
    <location>
        <begin position="51"/>
        <end position="68"/>
    </location>
</feature>
<dbReference type="Proteomes" id="UP000319894">
    <property type="component" value="Unassembled WGS sequence"/>
</dbReference>
<gene>
    <name evidence="2" type="ORF">DP107_00840</name>
</gene>
<evidence type="ECO:0000313" key="2">
    <source>
        <dbReference type="EMBL" id="TSD15760.1"/>
    </source>
</evidence>
<feature type="compositionally biased region" description="Low complexity" evidence="1">
    <location>
        <begin position="115"/>
        <end position="134"/>
    </location>
</feature>
<evidence type="ECO:0000313" key="3">
    <source>
        <dbReference type="Proteomes" id="UP000319894"/>
    </source>
</evidence>
<dbReference type="EMBL" id="QMDX01000001">
    <property type="protein sequence ID" value="TSD15760.1"/>
    <property type="molecule type" value="Genomic_DNA"/>
</dbReference>
<dbReference type="AlphaFoldDB" id="A0A554NFH6"/>